<reference evidence="3" key="1">
    <citation type="journal article" date="2008" name="Nat. Genet.">
        <title>The Pristionchus pacificus genome provides a unique perspective on nematode lifestyle and parasitism.</title>
        <authorList>
            <person name="Dieterich C."/>
            <person name="Clifton S.W."/>
            <person name="Schuster L.N."/>
            <person name="Chinwalla A."/>
            <person name="Delehaunty K."/>
            <person name="Dinkelacker I."/>
            <person name="Fulton L."/>
            <person name="Fulton R."/>
            <person name="Godfrey J."/>
            <person name="Minx P."/>
            <person name="Mitreva M."/>
            <person name="Roeseler W."/>
            <person name="Tian H."/>
            <person name="Witte H."/>
            <person name="Yang S.P."/>
            <person name="Wilson R.K."/>
            <person name="Sommer R.J."/>
        </authorList>
    </citation>
    <scope>NUCLEOTIDE SEQUENCE [LARGE SCALE GENOMIC DNA]</scope>
    <source>
        <strain evidence="3">PS312</strain>
    </source>
</reference>
<proteinExistence type="predicted"/>
<dbReference type="EnsemblMetazoa" id="PPA42297.1">
    <property type="protein sequence ID" value="PPA42297.1"/>
    <property type="gene ID" value="WBGene00280666"/>
</dbReference>
<organism evidence="2 3">
    <name type="scientific">Pristionchus pacificus</name>
    <name type="common">Parasitic nematode worm</name>
    <dbReference type="NCBI Taxonomy" id="54126"/>
    <lineage>
        <taxon>Eukaryota</taxon>
        <taxon>Metazoa</taxon>
        <taxon>Ecdysozoa</taxon>
        <taxon>Nematoda</taxon>
        <taxon>Chromadorea</taxon>
        <taxon>Rhabditida</taxon>
        <taxon>Rhabditina</taxon>
        <taxon>Diplogasteromorpha</taxon>
        <taxon>Diplogasteroidea</taxon>
        <taxon>Neodiplogasteridae</taxon>
        <taxon>Pristionchus</taxon>
    </lineage>
</organism>
<reference evidence="2" key="2">
    <citation type="submission" date="2022-06" db="UniProtKB">
        <authorList>
            <consortium name="EnsemblMetazoa"/>
        </authorList>
    </citation>
    <scope>IDENTIFICATION</scope>
    <source>
        <strain evidence="2">PS312</strain>
    </source>
</reference>
<evidence type="ECO:0000256" key="1">
    <source>
        <dbReference type="SAM" id="MobiDB-lite"/>
    </source>
</evidence>
<name>A0A2A6D1C2_PRIPA</name>
<sequence>MTEGFKSEWEEKVVKFAEAHPDELWSMLSKLSPEAQETKDKREDVKSRGGDPTVITAEVERIMAAASPEVQAELRAHSDEFRDRVNKHATVLEHIPARSGSSIPFFNLIYRNVTNKAKRRGAEALLLHRIAKDLTEEKPRVCTCYHDGQPAIS</sequence>
<evidence type="ECO:0000313" key="3">
    <source>
        <dbReference type="Proteomes" id="UP000005239"/>
    </source>
</evidence>
<accession>A0A8R1YY63</accession>
<dbReference type="AlphaFoldDB" id="A0A2A6D1C2"/>
<accession>A0A2A6D1C2</accession>
<gene>
    <name evidence="2" type="primary">WBGene00280666</name>
</gene>
<dbReference type="Proteomes" id="UP000005239">
    <property type="component" value="Unassembled WGS sequence"/>
</dbReference>
<feature type="region of interest" description="Disordered" evidence="1">
    <location>
        <begin position="28"/>
        <end position="52"/>
    </location>
</feature>
<protein>
    <submittedName>
        <fullName evidence="2">Uncharacterized protein</fullName>
    </submittedName>
</protein>
<feature type="compositionally biased region" description="Basic and acidic residues" evidence="1">
    <location>
        <begin position="36"/>
        <end position="49"/>
    </location>
</feature>
<evidence type="ECO:0000313" key="2">
    <source>
        <dbReference type="EnsemblMetazoa" id="PPA42297.1"/>
    </source>
</evidence>
<keyword evidence="3" id="KW-1185">Reference proteome</keyword>